<comment type="caution">
    <text evidence="1">The sequence shown here is derived from an EMBL/GenBank/DDBJ whole genome shotgun (WGS) entry which is preliminary data.</text>
</comment>
<keyword evidence="2" id="KW-1185">Reference proteome</keyword>
<accession>A0ACC3NUS6</accession>
<name>A0ACC3NUS6_9PEZI</name>
<protein>
    <submittedName>
        <fullName evidence="1">Uncharacterized protein</fullName>
    </submittedName>
</protein>
<dbReference type="EMBL" id="JAUTXU010000011">
    <property type="protein sequence ID" value="KAK3723037.1"/>
    <property type="molecule type" value="Genomic_DNA"/>
</dbReference>
<gene>
    <name evidence="1" type="ORF">LTR37_002183</name>
</gene>
<evidence type="ECO:0000313" key="1">
    <source>
        <dbReference type="EMBL" id="KAK3723037.1"/>
    </source>
</evidence>
<reference evidence="1" key="1">
    <citation type="submission" date="2023-07" db="EMBL/GenBank/DDBJ databases">
        <title>Black Yeasts Isolated from many extreme environments.</title>
        <authorList>
            <person name="Coleine C."/>
            <person name="Stajich J.E."/>
            <person name="Selbmann L."/>
        </authorList>
    </citation>
    <scope>NUCLEOTIDE SEQUENCE</scope>
    <source>
        <strain evidence="1">CCFEE 5714</strain>
    </source>
</reference>
<evidence type="ECO:0000313" key="2">
    <source>
        <dbReference type="Proteomes" id="UP001281147"/>
    </source>
</evidence>
<sequence length="449" mass="49567">MNDVLEHEQLLEQNGDSSDDAEDGIALRRVHPRRAQAKALLEHDSDSGSPTRNGLAWTAEDERRVVRKLDRLVMPLLIIAFFALQLDRGNIGNALTDFFLEDVDITQSQFNNGQELLALGIVLWEIPSNFVLYRIGPSVWISAQIVAWGLVATFQAFQHGSGAFMTTRFLLGSCESGFIPAALFTISRFYKRDETSKRFAWFFIGNHFAQATSGLIAYLEGLFTISIGALFITLFPKGVNNPTSLTGIRYFTANESRTLSARVLLDDPSKQNKGENITMAELRSTFTNWKLLPHILAAVLGLAPGATFGAYGPTLVESFGYGRLISNAMMSIGLWLGLLLTLLWGHMADRYGRRGPVALAGIFGLWLFLFISRLLIYSDVGLARFLALTFAVAFSGVWHPVNGSWMALNAPTLGERSITMAILIMSANSGEISLSISMTETFSNYTQQI</sequence>
<dbReference type="Proteomes" id="UP001281147">
    <property type="component" value="Unassembled WGS sequence"/>
</dbReference>
<proteinExistence type="predicted"/>
<organism evidence="1 2">
    <name type="scientific">Vermiconidia calcicola</name>
    <dbReference type="NCBI Taxonomy" id="1690605"/>
    <lineage>
        <taxon>Eukaryota</taxon>
        <taxon>Fungi</taxon>
        <taxon>Dikarya</taxon>
        <taxon>Ascomycota</taxon>
        <taxon>Pezizomycotina</taxon>
        <taxon>Dothideomycetes</taxon>
        <taxon>Dothideomycetidae</taxon>
        <taxon>Mycosphaerellales</taxon>
        <taxon>Extremaceae</taxon>
        <taxon>Vermiconidia</taxon>
    </lineage>
</organism>